<evidence type="ECO:0000256" key="2">
    <source>
        <dbReference type="RuleBase" id="RU363116"/>
    </source>
</evidence>
<dbReference type="RefSeq" id="XP_024937263.1">
    <property type="nucleotide sequence ID" value="XM_025081495.1"/>
</dbReference>
<sequence>MAWQTPQEAGWPVKDPITTQAIKSEEGLNMPLLAGGSSMPNSNCPTGLECLMTLDMFFVQQQVEILEVITGWDTINKYIVKNASGQVLFLVEEESNFCARCCCGKYRPFIMKITNNTMREVITLCRPFRSSSCLCPCFLQEMEVFVNALKIGTIVQNWNPLRPSFSICNLNGDTVIKIKGPFCRCPFMTVNFKIFSSDGKHEIGRISKQWSGIVQEFFTNADVFGMSFPMDLDVQTKALLLASCLLIDFMYFEGSGKKICL</sequence>
<evidence type="ECO:0000313" key="9">
    <source>
        <dbReference type="RefSeq" id="XP_015587219.1"/>
    </source>
</evidence>
<dbReference type="RefSeq" id="XP_024937260.1">
    <property type="nucleotide sequence ID" value="XM_025081492.1"/>
</dbReference>
<dbReference type="RefSeq" id="XP_015587218.1">
    <property type="nucleotide sequence ID" value="XM_015731732.2"/>
</dbReference>
<name>A0AAJ7RB69_CEPCN</name>
<evidence type="ECO:0000313" key="11">
    <source>
        <dbReference type="RefSeq" id="XP_015587222.1"/>
    </source>
</evidence>
<evidence type="ECO:0000313" key="4">
    <source>
        <dbReference type="RefSeq" id="XP_015587214.1"/>
    </source>
</evidence>
<dbReference type="RefSeq" id="XP_024937259.1">
    <property type="nucleotide sequence ID" value="XM_025081491.1"/>
</dbReference>
<evidence type="ECO:0000313" key="19">
    <source>
        <dbReference type="RefSeq" id="XP_024937265.1"/>
    </source>
</evidence>
<keyword evidence="2" id="KW-0106">Calcium</keyword>
<evidence type="ECO:0000313" key="13">
    <source>
        <dbReference type="RefSeq" id="XP_024937259.1"/>
    </source>
</evidence>
<dbReference type="RefSeq" id="XP_015587219.1">
    <property type="nucleotide sequence ID" value="XM_015731733.2"/>
</dbReference>
<dbReference type="RefSeq" id="XP_015587217.1">
    <property type="nucleotide sequence ID" value="XM_015731731.2"/>
</dbReference>
<comment type="similarity">
    <text evidence="1 2">Belongs to the phospholipid scramblase family.</text>
</comment>
<dbReference type="RefSeq" id="XP_024937258.1">
    <property type="nucleotide sequence ID" value="XM_025081490.1"/>
</dbReference>
<evidence type="ECO:0000313" key="12">
    <source>
        <dbReference type="RefSeq" id="XP_024937258.1"/>
    </source>
</evidence>
<proteinExistence type="inferred from homology"/>
<dbReference type="KEGG" id="ccin:107263973"/>
<evidence type="ECO:0000313" key="15">
    <source>
        <dbReference type="RefSeq" id="XP_024937261.1"/>
    </source>
</evidence>
<reference evidence="4 5" key="1">
    <citation type="submission" date="2025-04" db="UniProtKB">
        <authorList>
            <consortium name="RefSeq"/>
        </authorList>
    </citation>
    <scope>IDENTIFICATION</scope>
</reference>
<protein>
    <recommendedName>
        <fullName evidence="2">Phospholipid scramblase</fullName>
    </recommendedName>
</protein>
<accession>A0AAJ7RB69</accession>
<dbReference type="RefSeq" id="XP_015587220.1">
    <property type="nucleotide sequence ID" value="XM_015731734.2"/>
</dbReference>
<dbReference type="GO" id="GO:0017128">
    <property type="term" value="F:phospholipid scramblase activity"/>
    <property type="evidence" value="ECO:0007669"/>
    <property type="project" value="InterPro"/>
</dbReference>
<comment type="function">
    <text evidence="2">May mediate accelerated ATP-independent bidirectional transbilayer migration of phospholipids upon binding calcium ions that results in a loss of phospholipid asymmetry in the plasma membrane.</text>
</comment>
<dbReference type="GeneID" id="107263973"/>
<keyword evidence="2" id="KW-0564">Palmitate</keyword>
<evidence type="ECO:0000313" key="16">
    <source>
        <dbReference type="RefSeq" id="XP_024937262.1"/>
    </source>
</evidence>
<evidence type="ECO:0000313" key="20">
    <source>
        <dbReference type="RefSeq" id="XP_024937266.1"/>
    </source>
</evidence>
<dbReference type="Pfam" id="PF03803">
    <property type="entry name" value="Scramblase"/>
    <property type="match status" value="1"/>
</dbReference>
<dbReference type="GO" id="GO:0005886">
    <property type="term" value="C:plasma membrane"/>
    <property type="evidence" value="ECO:0007669"/>
    <property type="project" value="TreeGrafter"/>
</dbReference>
<evidence type="ECO:0000313" key="17">
    <source>
        <dbReference type="RefSeq" id="XP_024937263.1"/>
    </source>
</evidence>
<gene>
    <name evidence="4 5 6 7 8 9 10 11 12 13 14 15 16 17 18 19 20" type="primary">LOC107263973</name>
</gene>
<evidence type="ECO:0000313" key="18">
    <source>
        <dbReference type="RefSeq" id="XP_024937264.1"/>
    </source>
</evidence>
<dbReference type="AlphaFoldDB" id="A0AAJ7RB69"/>
<dbReference type="RefSeq" id="XP_024937265.1">
    <property type="nucleotide sequence ID" value="XM_025081497.1"/>
</dbReference>
<evidence type="ECO:0000313" key="6">
    <source>
        <dbReference type="RefSeq" id="XP_015587216.1"/>
    </source>
</evidence>
<dbReference type="RefSeq" id="XP_015587216.1">
    <property type="nucleotide sequence ID" value="XM_015731730.2"/>
</dbReference>
<evidence type="ECO:0000256" key="1">
    <source>
        <dbReference type="ARBA" id="ARBA00005350"/>
    </source>
</evidence>
<dbReference type="InterPro" id="IPR005552">
    <property type="entry name" value="Scramblase"/>
</dbReference>
<dbReference type="RefSeq" id="XP_024937264.1">
    <property type="nucleotide sequence ID" value="XM_025081496.1"/>
</dbReference>
<dbReference type="SUPFAM" id="SSF54518">
    <property type="entry name" value="Tubby C-terminal domain-like"/>
    <property type="match status" value="1"/>
</dbReference>
<dbReference type="RefSeq" id="XP_024937262.1">
    <property type="nucleotide sequence ID" value="XM_025081494.1"/>
</dbReference>
<comment type="cofactor">
    <cofactor evidence="2">
        <name>Ca(2+)</name>
        <dbReference type="ChEBI" id="CHEBI:29108"/>
    </cofactor>
</comment>
<dbReference type="RefSeq" id="XP_015587222.1">
    <property type="nucleotide sequence ID" value="XM_015731736.2"/>
</dbReference>
<evidence type="ECO:0000313" key="3">
    <source>
        <dbReference type="Proteomes" id="UP000694920"/>
    </source>
</evidence>
<evidence type="ECO:0000313" key="14">
    <source>
        <dbReference type="RefSeq" id="XP_024937260.1"/>
    </source>
</evidence>
<dbReference type="RefSeq" id="XP_015587214.1">
    <property type="nucleotide sequence ID" value="XM_015731728.2"/>
</dbReference>
<dbReference type="RefSeq" id="XP_024937261.1">
    <property type="nucleotide sequence ID" value="XM_025081493.1"/>
</dbReference>
<evidence type="ECO:0000313" key="8">
    <source>
        <dbReference type="RefSeq" id="XP_015587218.1"/>
    </source>
</evidence>
<evidence type="ECO:0000313" key="10">
    <source>
        <dbReference type="RefSeq" id="XP_015587220.1"/>
    </source>
</evidence>
<keyword evidence="2" id="KW-0449">Lipoprotein</keyword>
<dbReference type="Proteomes" id="UP000694920">
    <property type="component" value="Unplaced"/>
</dbReference>
<dbReference type="PANTHER" id="PTHR23248:SF9">
    <property type="entry name" value="PHOSPHOLIPID SCRAMBLASE"/>
    <property type="match status" value="1"/>
</dbReference>
<evidence type="ECO:0000313" key="7">
    <source>
        <dbReference type="RefSeq" id="XP_015587217.1"/>
    </source>
</evidence>
<dbReference type="RefSeq" id="XP_015587215.1">
    <property type="nucleotide sequence ID" value="XM_015731729.2"/>
</dbReference>
<dbReference type="InterPro" id="IPR025659">
    <property type="entry name" value="Tubby-like_C"/>
</dbReference>
<evidence type="ECO:0000313" key="5">
    <source>
        <dbReference type="RefSeq" id="XP_015587215.1"/>
    </source>
</evidence>
<keyword evidence="3" id="KW-1185">Reference proteome</keyword>
<dbReference type="PANTHER" id="PTHR23248">
    <property type="entry name" value="PHOSPHOLIPID SCRAMBLASE-RELATED"/>
    <property type="match status" value="1"/>
</dbReference>
<organism evidence="3 14">
    <name type="scientific">Cephus cinctus</name>
    <name type="common">Wheat stem sawfly</name>
    <dbReference type="NCBI Taxonomy" id="211228"/>
    <lineage>
        <taxon>Eukaryota</taxon>
        <taxon>Metazoa</taxon>
        <taxon>Ecdysozoa</taxon>
        <taxon>Arthropoda</taxon>
        <taxon>Hexapoda</taxon>
        <taxon>Insecta</taxon>
        <taxon>Pterygota</taxon>
        <taxon>Neoptera</taxon>
        <taxon>Endopterygota</taxon>
        <taxon>Hymenoptera</taxon>
        <taxon>Cephoidea</taxon>
        <taxon>Cephidae</taxon>
        <taxon>Cephus</taxon>
    </lineage>
</organism>
<dbReference type="RefSeq" id="XP_024937266.1">
    <property type="nucleotide sequence ID" value="XM_025081498.1"/>
</dbReference>